<feature type="compositionally biased region" description="Basic and acidic residues" evidence="1">
    <location>
        <begin position="14"/>
        <end position="23"/>
    </location>
</feature>
<keyword evidence="3" id="KW-1185">Reference proteome</keyword>
<feature type="region of interest" description="Disordered" evidence="1">
    <location>
        <begin position="1"/>
        <end position="24"/>
    </location>
</feature>
<feature type="compositionally biased region" description="Polar residues" evidence="1">
    <location>
        <begin position="546"/>
        <end position="558"/>
    </location>
</feature>
<proteinExistence type="predicted"/>
<dbReference type="EMBL" id="MVGC01000451">
    <property type="protein sequence ID" value="RJE19082.1"/>
    <property type="molecule type" value="Genomic_DNA"/>
</dbReference>
<dbReference type="AlphaFoldDB" id="A0A3A2Z7K1"/>
<evidence type="ECO:0000313" key="3">
    <source>
        <dbReference type="Proteomes" id="UP000266188"/>
    </source>
</evidence>
<protein>
    <submittedName>
        <fullName evidence="2">Uncharacterized protein</fullName>
    </submittedName>
</protein>
<dbReference type="OrthoDB" id="2587563at2759"/>
<feature type="compositionally biased region" description="Polar residues" evidence="1">
    <location>
        <begin position="605"/>
        <end position="616"/>
    </location>
</feature>
<feature type="compositionally biased region" description="Basic and acidic residues" evidence="1">
    <location>
        <begin position="508"/>
        <end position="518"/>
    </location>
</feature>
<feature type="compositionally biased region" description="Basic and acidic residues" evidence="1">
    <location>
        <begin position="424"/>
        <end position="440"/>
    </location>
</feature>
<dbReference type="GO" id="GO:0016567">
    <property type="term" value="P:protein ubiquitination"/>
    <property type="evidence" value="ECO:0007669"/>
    <property type="project" value="UniProtKB-UniPathway"/>
</dbReference>
<sequence>MTTFTVPETGLSLSRDHPGRDSSAKPYQIMRLDLAQNTLDDLIQSLRNDQPARIRLGKHPTLYYGSKSQQFHTSPETHPSEIYSCSSADKENLYFTGVLSHNLEVQKAKEATAATDQALATLEQSLNAFERGKESKQTHIITDIDEVRALKAGDNRSSTGRQAALLARRPTSKVEIEKERLLKNAANRSVSSSPSLGLSRSPNLTPTVIPTSAPLSQSKGQARLEALKVPFIHLLAVRPASVNALAQQTRAPLEDCQTLARKYGTENRDNRDKFDLKDKAFRELDVYKFPYPSQEDRDQAVKHAISAFDRMRISRSDKLWQMLLPKEERGKGKCLSRLDLRTGPIQKPLTPRIQVQPSEDAKDGYTTGHETDKANGNGLTPKSAKATPQFVSTEKKRTGEKDTAKRASTKNKNTNSTLTGRVTKKTERKSAPKPDGKFKSSEYVQDSDDDSDMPDAPTEKPKQETTPQPNPQTKPQPKPQSKPQPKPERKSPGPSSSKATPVPATKANKSEPTSRKSESAQTANKGSAAKRPPSASSNPPRKPSPLGSSPPTNASDVQTHSRSSSTSQTNLSSSSSSPLITQVSRAKQATGAVSNVKKQGDSKPTGVNNSKSTETKNPLKRKAEAERPPTANTQTKTRVNDSENKRRRAVSTSSASTGSASPSLSREVLLQRLREKSQRFKQYYSKYRALYDAMAAHSDPPLAELEKLQKQHARLQRMKKEIWDEDHQLRGRV</sequence>
<feature type="compositionally biased region" description="Basic and acidic residues" evidence="1">
    <location>
        <begin position="359"/>
        <end position="373"/>
    </location>
</feature>
<feature type="compositionally biased region" description="Low complexity" evidence="1">
    <location>
        <begin position="188"/>
        <end position="202"/>
    </location>
</feature>
<reference evidence="3" key="1">
    <citation type="submission" date="2017-02" db="EMBL/GenBank/DDBJ databases">
        <authorList>
            <person name="Tafer H."/>
            <person name="Lopandic K."/>
        </authorList>
    </citation>
    <scope>NUCLEOTIDE SEQUENCE [LARGE SCALE GENOMIC DNA]</scope>
    <source>
        <strain evidence="3">CBS 366.77</strain>
    </source>
</reference>
<accession>A0A3A2Z7K1</accession>
<feature type="region of interest" description="Disordered" evidence="1">
    <location>
        <begin position="185"/>
        <end position="216"/>
    </location>
</feature>
<comment type="caution">
    <text evidence="2">The sequence shown here is derived from an EMBL/GenBank/DDBJ whole genome shotgun (WGS) entry which is preliminary data.</text>
</comment>
<dbReference type="STRING" id="2070753.A0A3A2Z7K1"/>
<feature type="compositionally biased region" description="Polar residues" evidence="1">
    <location>
        <begin position="578"/>
        <end position="597"/>
    </location>
</feature>
<feature type="compositionally biased region" description="Polar residues" evidence="1">
    <location>
        <begin position="203"/>
        <end position="216"/>
    </location>
</feature>
<evidence type="ECO:0000313" key="2">
    <source>
        <dbReference type="EMBL" id="RJE19082.1"/>
    </source>
</evidence>
<gene>
    <name evidence="2" type="ORF">PHISCL_08577</name>
</gene>
<feature type="compositionally biased region" description="Pro residues" evidence="1">
    <location>
        <begin position="468"/>
        <end position="484"/>
    </location>
</feature>
<evidence type="ECO:0000256" key="1">
    <source>
        <dbReference type="SAM" id="MobiDB-lite"/>
    </source>
</evidence>
<dbReference type="UniPathway" id="UPA00143"/>
<organism evidence="2 3">
    <name type="scientific">Aspergillus sclerotialis</name>
    <dbReference type="NCBI Taxonomy" id="2070753"/>
    <lineage>
        <taxon>Eukaryota</taxon>
        <taxon>Fungi</taxon>
        <taxon>Dikarya</taxon>
        <taxon>Ascomycota</taxon>
        <taxon>Pezizomycotina</taxon>
        <taxon>Eurotiomycetes</taxon>
        <taxon>Eurotiomycetidae</taxon>
        <taxon>Eurotiales</taxon>
        <taxon>Aspergillaceae</taxon>
        <taxon>Aspergillus</taxon>
        <taxon>Aspergillus subgen. Polypaecilum</taxon>
    </lineage>
</organism>
<feature type="compositionally biased region" description="Low complexity" evidence="1">
    <location>
        <begin position="650"/>
        <end position="666"/>
    </location>
</feature>
<feature type="region of interest" description="Disordered" evidence="1">
    <location>
        <begin position="334"/>
        <end position="668"/>
    </location>
</feature>
<dbReference type="Proteomes" id="UP000266188">
    <property type="component" value="Unassembled WGS sequence"/>
</dbReference>
<feature type="compositionally biased region" description="Basic and acidic residues" evidence="1">
    <location>
        <begin position="393"/>
        <end position="405"/>
    </location>
</feature>
<name>A0A3A2Z7K1_9EURO</name>
<feature type="compositionally biased region" description="Low complexity" evidence="1">
    <location>
        <begin position="560"/>
        <end position="577"/>
    </location>
</feature>